<dbReference type="KEGG" id="aqg:HRU87_03505"/>
<feature type="domain" description="AAA+ ATPase" evidence="4">
    <location>
        <begin position="41"/>
        <end position="159"/>
    </location>
</feature>
<dbReference type="Gene3D" id="3.40.50.300">
    <property type="entry name" value="P-loop containing nucleotide triphosphate hydrolases"/>
    <property type="match status" value="1"/>
</dbReference>
<dbReference type="CDD" id="cd18139">
    <property type="entry name" value="HLD_clamp_RarA"/>
    <property type="match status" value="1"/>
</dbReference>
<dbReference type="InterPro" id="IPR003593">
    <property type="entry name" value="AAA+_ATPase"/>
</dbReference>
<sequence>MASIPLANRLRPKSIDDVLGHESLLKNGSPLQRLISGSETQKSSVILFGPPGSGKTTLARLISQGTGSDFVELSAVSASVANVREVVESAKRQREVFDRDTVLFLDEIHRFSKSQQDSLLAAVESGVITLIAATTENPAFSVIRPLISRCLVIKLEPLTQLETKTLLEKALNDPNGVRLEIEEDALEYIASVSDGDARRALTLLEAVALGSEAATLENVKEVCSRVQVYDATGDQHYDTISAFIKSVRGSDVAAAIHYLARMIAGGEDPRFIARRLMILAAEDIGLADPNALSIAHACAGVVEKIGMPEGRIPLAEATIYLATAPKSNRAYLAINQALEDLESGGQQPVPAHLRSTGAVGYKYPHDFPAAVVRQTYAEGIPNYYEPSNHGFERTIAERMKGIGDILGK</sequence>
<evidence type="ECO:0000256" key="3">
    <source>
        <dbReference type="ARBA" id="ARBA00022840"/>
    </source>
</evidence>
<dbReference type="GO" id="GO:0003677">
    <property type="term" value="F:DNA binding"/>
    <property type="evidence" value="ECO:0007669"/>
    <property type="project" value="InterPro"/>
</dbReference>
<dbReference type="InterPro" id="IPR051314">
    <property type="entry name" value="AAA_ATPase_RarA/MGS1/WRNIP1"/>
</dbReference>
<dbReference type="EMBL" id="CP054056">
    <property type="protein sequence ID" value="QKJ25259.1"/>
    <property type="molecule type" value="Genomic_DNA"/>
</dbReference>
<dbReference type="Pfam" id="PF16193">
    <property type="entry name" value="AAA_assoc_2"/>
    <property type="match status" value="1"/>
</dbReference>
<reference evidence="5 6" key="1">
    <citation type="submission" date="2020-05" db="EMBL/GenBank/DDBJ databases">
        <title>Aquirufa sp. strain 15G-AUS-rot a new Aquirufa species.</title>
        <authorList>
            <person name="Pitt A."/>
            <person name="Hahn M.W."/>
        </authorList>
    </citation>
    <scope>NUCLEOTIDE SEQUENCE [LARGE SCALE GENOMIC DNA]</scope>
    <source>
        <strain evidence="5 6">15G-AUS-rot</strain>
    </source>
</reference>
<dbReference type="RefSeq" id="WP_173493556.1">
    <property type="nucleotide sequence ID" value="NZ_CP054056.1"/>
</dbReference>
<evidence type="ECO:0000313" key="5">
    <source>
        <dbReference type="EMBL" id="QKJ25259.1"/>
    </source>
</evidence>
<dbReference type="InterPro" id="IPR021886">
    <property type="entry name" value="MgsA_C"/>
</dbReference>
<dbReference type="SMART" id="SM00382">
    <property type="entry name" value="AAA"/>
    <property type="match status" value="1"/>
</dbReference>
<evidence type="ECO:0000256" key="1">
    <source>
        <dbReference type="ARBA" id="ARBA00008959"/>
    </source>
</evidence>
<dbReference type="SUPFAM" id="SSF52540">
    <property type="entry name" value="P-loop containing nucleoside triphosphate hydrolases"/>
    <property type="match status" value="1"/>
</dbReference>
<dbReference type="InterPro" id="IPR032423">
    <property type="entry name" value="AAA_assoc_2"/>
</dbReference>
<evidence type="ECO:0000259" key="4">
    <source>
        <dbReference type="SMART" id="SM00382"/>
    </source>
</evidence>
<dbReference type="GO" id="GO:0000731">
    <property type="term" value="P:DNA synthesis involved in DNA repair"/>
    <property type="evidence" value="ECO:0007669"/>
    <property type="project" value="TreeGrafter"/>
</dbReference>
<dbReference type="GO" id="GO:0017116">
    <property type="term" value="F:single-stranded DNA helicase activity"/>
    <property type="evidence" value="ECO:0007669"/>
    <property type="project" value="TreeGrafter"/>
</dbReference>
<dbReference type="Gene3D" id="1.10.8.60">
    <property type="match status" value="1"/>
</dbReference>
<dbReference type="CDD" id="cd00009">
    <property type="entry name" value="AAA"/>
    <property type="match status" value="1"/>
</dbReference>
<dbReference type="InterPro" id="IPR003959">
    <property type="entry name" value="ATPase_AAA_core"/>
</dbReference>
<dbReference type="FunFam" id="1.20.272.10:FF:000001">
    <property type="entry name" value="Putative AAA family ATPase"/>
    <property type="match status" value="1"/>
</dbReference>
<dbReference type="InterPro" id="IPR008921">
    <property type="entry name" value="DNA_pol3_clamp-load_cplx_C"/>
</dbReference>
<protein>
    <submittedName>
        <fullName evidence="5">Replication-associated recombination protein A</fullName>
    </submittedName>
</protein>
<evidence type="ECO:0000256" key="2">
    <source>
        <dbReference type="ARBA" id="ARBA00022741"/>
    </source>
</evidence>
<dbReference type="AlphaFoldDB" id="A0A7D4UJY6"/>
<dbReference type="Proteomes" id="UP000501003">
    <property type="component" value="Chromosome"/>
</dbReference>
<dbReference type="SUPFAM" id="SSF48019">
    <property type="entry name" value="post-AAA+ oligomerization domain-like"/>
    <property type="match status" value="1"/>
</dbReference>
<keyword evidence="2" id="KW-0547">Nucleotide-binding</keyword>
<accession>A0A7D4UJY6</accession>
<dbReference type="Gene3D" id="1.20.272.10">
    <property type="match status" value="1"/>
</dbReference>
<organism evidence="5 6">
    <name type="scientific">Aquiluna borgnonia</name>
    <dbReference type="NCBI Taxonomy" id="2499157"/>
    <lineage>
        <taxon>Bacteria</taxon>
        <taxon>Bacillati</taxon>
        <taxon>Actinomycetota</taxon>
        <taxon>Actinomycetes</taxon>
        <taxon>Micrococcales</taxon>
        <taxon>Microbacteriaceae</taxon>
        <taxon>Luna cluster</taxon>
        <taxon>Luna-1 subcluster</taxon>
        <taxon>Aquiluna</taxon>
    </lineage>
</organism>
<dbReference type="GO" id="GO:0016887">
    <property type="term" value="F:ATP hydrolysis activity"/>
    <property type="evidence" value="ECO:0007669"/>
    <property type="project" value="InterPro"/>
</dbReference>
<comment type="similarity">
    <text evidence="1">Belongs to the AAA ATPase family. RarA/MGS1/WRNIP1 subfamily.</text>
</comment>
<dbReference type="GO" id="GO:0008047">
    <property type="term" value="F:enzyme activator activity"/>
    <property type="evidence" value="ECO:0007669"/>
    <property type="project" value="TreeGrafter"/>
</dbReference>
<dbReference type="Pfam" id="PF00004">
    <property type="entry name" value="AAA"/>
    <property type="match status" value="1"/>
</dbReference>
<proteinExistence type="inferred from homology"/>
<dbReference type="Gene3D" id="1.10.3710.10">
    <property type="entry name" value="DNA polymerase III clamp loader subunits, C-terminal domain"/>
    <property type="match status" value="1"/>
</dbReference>
<evidence type="ECO:0000313" key="6">
    <source>
        <dbReference type="Proteomes" id="UP000501003"/>
    </source>
</evidence>
<dbReference type="PANTHER" id="PTHR13779">
    <property type="entry name" value="WERNER HELICASE-INTERACTING PROTEIN 1 FAMILY MEMBER"/>
    <property type="match status" value="1"/>
</dbReference>
<dbReference type="InterPro" id="IPR027417">
    <property type="entry name" value="P-loop_NTPase"/>
</dbReference>
<name>A0A7D4UJY6_9MICO</name>
<dbReference type="PANTHER" id="PTHR13779:SF7">
    <property type="entry name" value="ATPASE WRNIP1"/>
    <property type="match status" value="1"/>
</dbReference>
<keyword evidence="3" id="KW-0067">ATP-binding</keyword>
<keyword evidence="6" id="KW-1185">Reference proteome</keyword>
<dbReference type="Pfam" id="PF12002">
    <property type="entry name" value="MgsA_C"/>
    <property type="match status" value="1"/>
</dbReference>
<gene>
    <name evidence="5" type="ORF">HRU87_03505</name>
</gene>
<dbReference type="FunFam" id="3.40.50.300:FF:000345">
    <property type="entry name" value="AAA family ATPase"/>
    <property type="match status" value="1"/>
</dbReference>
<dbReference type="GO" id="GO:0005524">
    <property type="term" value="F:ATP binding"/>
    <property type="evidence" value="ECO:0007669"/>
    <property type="project" value="UniProtKB-KW"/>
</dbReference>
<dbReference type="GO" id="GO:0006261">
    <property type="term" value="P:DNA-templated DNA replication"/>
    <property type="evidence" value="ECO:0007669"/>
    <property type="project" value="TreeGrafter"/>
</dbReference>